<dbReference type="Proteomes" id="UP000322139">
    <property type="component" value="Unassembled WGS sequence"/>
</dbReference>
<dbReference type="SUPFAM" id="SSF51556">
    <property type="entry name" value="Metallo-dependent hydrolases"/>
    <property type="match status" value="1"/>
</dbReference>
<dbReference type="CDD" id="cd01310">
    <property type="entry name" value="TatD_DNAse"/>
    <property type="match status" value="1"/>
</dbReference>
<gene>
    <name evidence="5" type="ORF">FZD51_17285</name>
</gene>
<evidence type="ECO:0000256" key="2">
    <source>
        <dbReference type="ARBA" id="ARBA00022723"/>
    </source>
</evidence>
<dbReference type="EMBL" id="VTER01000008">
    <property type="protein sequence ID" value="TYS46330.1"/>
    <property type="molecule type" value="Genomic_DNA"/>
</dbReference>
<accession>A0A5D4R6T7</accession>
<feature type="binding site" evidence="4">
    <location>
        <position position="10"/>
    </location>
    <ligand>
        <name>a divalent metal cation</name>
        <dbReference type="ChEBI" id="CHEBI:60240"/>
        <label>1</label>
    </ligand>
</feature>
<comment type="similarity">
    <text evidence="1">Belongs to the metallo-dependent hydrolases superfamily. TatD-type hydrolase family.</text>
</comment>
<feature type="binding site" evidence="4">
    <location>
        <position position="157"/>
    </location>
    <ligand>
        <name>a divalent metal cation</name>
        <dbReference type="ChEBI" id="CHEBI:60240"/>
        <label>2</label>
    </ligand>
</feature>
<sequence>MKKIIDSHIHLDRYADQDIADICSIPELESLVTVSWDLSSCKKNLLLAERFSKVKPAFGFHPEQVLPPEAELADLIGWMGDHKENMIAIGEVGLPYYLRQEQGASFIGLEPYLEILELFVQKAKEWQLPVILHSIYEDAEIVCSLLEKYSIEKAHFHWFKGSALTAERMAANGYFISVTPDVLYEREIQSLVKDYPIRQVMAETDGPWPFEEPFNKQMTSPLMIHRSAAIISEIEKMELPEVYKLLLTNTRNFYRI</sequence>
<dbReference type="PROSITE" id="PS01137">
    <property type="entry name" value="TATD_1"/>
    <property type="match status" value="1"/>
</dbReference>
<dbReference type="GO" id="GO:0046872">
    <property type="term" value="F:metal ion binding"/>
    <property type="evidence" value="ECO:0007669"/>
    <property type="project" value="UniProtKB-KW"/>
</dbReference>
<dbReference type="GO" id="GO:0016788">
    <property type="term" value="F:hydrolase activity, acting on ester bonds"/>
    <property type="evidence" value="ECO:0007669"/>
    <property type="project" value="InterPro"/>
</dbReference>
<reference evidence="5 6" key="1">
    <citation type="submission" date="2019-08" db="EMBL/GenBank/DDBJ databases">
        <title>Bacillus genomes from the desert of Cuatro Cienegas, Coahuila.</title>
        <authorList>
            <person name="Olmedo-Alvarez G."/>
        </authorList>
    </citation>
    <scope>NUCLEOTIDE SEQUENCE [LARGE SCALE GENOMIC DNA]</scope>
    <source>
        <strain evidence="5 6">CH446_14T</strain>
    </source>
</reference>
<dbReference type="RefSeq" id="WP_148975907.1">
    <property type="nucleotide sequence ID" value="NZ_VTER01000008.1"/>
</dbReference>
<dbReference type="PANTHER" id="PTHR46317:SF1">
    <property type="entry name" value="HYDROLASE, TATD FAMILY"/>
    <property type="match status" value="1"/>
</dbReference>
<proteinExistence type="inferred from homology"/>
<dbReference type="PIRSF" id="PIRSF005902">
    <property type="entry name" value="DNase_TatD"/>
    <property type="match status" value="1"/>
</dbReference>
<name>A0A5D4R6T7_9BACI</name>
<feature type="binding site" evidence="4">
    <location>
        <position position="205"/>
    </location>
    <ligand>
        <name>a divalent metal cation</name>
        <dbReference type="ChEBI" id="CHEBI:60240"/>
        <label>1</label>
    </ligand>
</feature>
<evidence type="ECO:0000256" key="4">
    <source>
        <dbReference type="PIRSR" id="PIRSR005902-1"/>
    </source>
</evidence>
<evidence type="ECO:0000313" key="6">
    <source>
        <dbReference type="Proteomes" id="UP000322139"/>
    </source>
</evidence>
<dbReference type="Gene3D" id="3.20.20.140">
    <property type="entry name" value="Metal-dependent hydrolases"/>
    <property type="match status" value="1"/>
</dbReference>
<feature type="binding site" evidence="4">
    <location>
        <position position="133"/>
    </location>
    <ligand>
        <name>a divalent metal cation</name>
        <dbReference type="ChEBI" id="CHEBI:60240"/>
        <label>2</label>
    </ligand>
</feature>
<evidence type="ECO:0000256" key="3">
    <source>
        <dbReference type="ARBA" id="ARBA00022801"/>
    </source>
</evidence>
<dbReference type="InterPro" id="IPR032466">
    <property type="entry name" value="Metal_Hydrolase"/>
</dbReference>
<organism evidence="5 6">
    <name type="scientific">Bacillus infantis</name>
    <dbReference type="NCBI Taxonomy" id="324767"/>
    <lineage>
        <taxon>Bacteria</taxon>
        <taxon>Bacillati</taxon>
        <taxon>Bacillota</taxon>
        <taxon>Bacilli</taxon>
        <taxon>Bacillales</taxon>
        <taxon>Bacillaceae</taxon>
        <taxon>Bacillus</taxon>
    </lineage>
</organism>
<dbReference type="InterPro" id="IPR018228">
    <property type="entry name" value="DNase_TatD-rel_CS"/>
</dbReference>
<dbReference type="Pfam" id="PF01026">
    <property type="entry name" value="TatD_DNase"/>
    <property type="match status" value="1"/>
</dbReference>
<protein>
    <submittedName>
        <fullName evidence="5">TatD family deoxyribonuclease</fullName>
    </submittedName>
</protein>
<comment type="caution">
    <text evidence="5">The sequence shown here is derived from an EMBL/GenBank/DDBJ whole genome shotgun (WGS) entry which is preliminary data.</text>
</comment>
<evidence type="ECO:0000256" key="1">
    <source>
        <dbReference type="ARBA" id="ARBA00009275"/>
    </source>
</evidence>
<dbReference type="PANTHER" id="PTHR46317">
    <property type="entry name" value="HYDROLASE OF PHP SUPERFAMILY-RELATED PROTEIN"/>
    <property type="match status" value="1"/>
</dbReference>
<dbReference type="InterPro" id="IPR001130">
    <property type="entry name" value="TatD-like"/>
</dbReference>
<feature type="binding site" evidence="4">
    <location>
        <position position="91"/>
    </location>
    <ligand>
        <name>a divalent metal cation</name>
        <dbReference type="ChEBI" id="CHEBI:60240"/>
        <label>1</label>
    </ligand>
</feature>
<feature type="binding site" evidence="4">
    <location>
        <position position="8"/>
    </location>
    <ligand>
        <name>a divalent metal cation</name>
        <dbReference type="ChEBI" id="CHEBI:60240"/>
        <label>1</label>
    </ligand>
</feature>
<evidence type="ECO:0000313" key="5">
    <source>
        <dbReference type="EMBL" id="TYS46330.1"/>
    </source>
</evidence>
<dbReference type="AlphaFoldDB" id="A0A5D4R6T7"/>
<keyword evidence="2 4" id="KW-0479">Metal-binding</keyword>
<keyword evidence="3" id="KW-0378">Hydrolase</keyword>